<gene>
    <name evidence="1" type="ORF">LCPAC304_05900</name>
</gene>
<reference evidence="1" key="1">
    <citation type="journal article" date="2019" name="MBio">
        <title>Virus Genomes from Deep Sea Sediments Expand the Ocean Megavirome and Support Independent Origins of Viral Gigantism.</title>
        <authorList>
            <person name="Backstrom D."/>
            <person name="Yutin N."/>
            <person name="Jorgensen S.L."/>
            <person name="Dharamshi J."/>
            <person name="Homa F."/>
            <person name="Zaremba-Niedwiedzka K."/>
            <person name="Spang A."/>
            <person name="Wolf Y.I."/>
            <person name="Koonin E.V."/>
            <person name="Ettema T.J."/>
        </authorList>
    </citation>
    <scope>NUCLEOTIDE SEQUENCE</scope>
</reference>
<organism evidence="1">
    <name type="scientific">Pithovirus LCPAC304</name>
    <dbReference type="NCBI Taxonomy" id="2506594"/>
    <lineage>
        <taxon>Viruses</taxon>
        <taxon>Pithoviruses</taxon>
    </lineage>
</organism>
<accession>A0A481Z8K3</accession>
<evidence type="ECO:0000313" key="1">
    <source>
        <dbReference type="EMBL" id="QBK92243.1"/>
    </source>
</evidence>
<dbReference type="EMBL" id="MK500570">
    <property type="protein sequence ID" value="QBK92243.1"/>
    <property type="molecule type" value="Genomic_DNA"/>
</dbReference>
<proteinExistence type="predicted"/>
<protein>
    <submittedName>
        <fullName evidence="1">Uncharacterized protein</fullName>
    </submittedName>
</protein>
<sequence length="301" mass="34761">MTIKCTNGDLDGKILHLYDESEGLKVLFDSKFFDEDDPIVIDMTNHRIQTGSMEDVLEYLKTRNLNSFRSDGSFSGGSVVVAFEFFDKFILDEPSRELRKQLMEYLKPKQAMVAHLMLLMREWDVVDEEMYTFCLHQFCKNATSCKKFLIKNGIERTKSTGENHYKSVDSILKDVYALCPIPYDYVVVQSNSTEQFFENELFKHLLAVNEIVWVQSQDAETGIIWDKGNDDTARIHSMMTDLSTLGHSTTQCVVIEKVRFNRMMDVLTFIKNAGYDKIDCFEPPRVIYTTLGYNVAYIIAL</sequence>
<name>A0A481Z8K3_9VIRU</name>